<keyword evidence="2" id="KW-0479">Metal-binding</keyword>
<dbReference type="Pfam" id="PF01761">
    <property type="entry name" value="DHQ_synthase"/>
    <property type="match status" value="1"/>
</dbReference>
<dbReference type="PANTHER" id="PTHR43622:SF3">
    <property type="entry name" value="2-EPI-5-EPI-VALIOLONE SYNTHASE"/>
    <property type="match status" value="1"/>
</dbReference>
<evidence type="ECO:0000313" key="9">
    <source>
        <dbReference type="Proteomes" id="UP000013827"/>
    </source>
</evidence>
<evidence type="ECO:0000256" key="4">
    <source>
        <dbReference type="ARBA" id="ARBA00023027"/>
    </source>
</evidence>
<dbReference type="AlphaFoldDB" id="A0A0D3K5J3"/>
<keyword evidence="9" id="KW-1185">Reference proteome</keyword>
<dbReference type="InterPro" id="IPR035872">
    <property type="entry name" value="EEVS-like"/>
</dbReference>
<feature type="domain" description="3-dehydroquinate synthase C-terminal" evidence="7">
    <location>
        <begin position="117"/>
        <end position="260"/>
    </location>
</feature>
<dbReference type="PANTHER" id="PTHR43622">
    <property type="entry name" value="3-DEHYDROQUINATE SYNTHASE"/>
    <property type="match status" value="1"/>
</dbReference>
<reference evidence="9" key="1">
    <citation type="journal article" date="2013" name="Nature">
        <title>Pan genome of the phytoplankton Emiliania underpins its global distribution.</title>
        <authorList>
            <person name="Read B.A."/>
            <person name="Kegel J."/>
            <person name="Klute M.J."/>
            <person name="Kuo A."/>
            <person name="Lefebvre S.C."/>
            <person name="Maumus F."/>
            <person name="Mayer C."/>
            <person name="Miller J."/>
            <person name="Monier A."/>
            <person name="Salamov A."/>
            <person name="Young J."/>
            <person name="Aguilar M."/>
            <person name="Claverie J.M."/>
            <person name="Frickenhaus S."/>
            <person name="Gonzalez K."/>
            <person name="Herman E.K."/>
            <person name="Lin Y.C."/>
            <person name="Napier J."/>
            <person name="Ogata H."/>
            <person name="Sarno A.F."/>
            <person name="Shmutz J."/>
            <person name="Schroeder D."/>
            <person name="de Vargas C."/>
            <person name="Verret F."/>
            <person name="von Dassow P."/>
            <person name="Valentin K."/>
            <person name="Van de Peer Y."/>
            <person name="Wheeler G."/>
            <person name="Dacks J.B."/>
            <person name="Delwiche C.F."/>
            <person name="Dyhrman S.T."/>
            <person name="Glockner G."/>
            <person name="John U."/>
            <person name="Richards T."/>
            <person name="Worden A.Z."/>
            <person name="Zhang X."/>
            <person name="Grigoriev I.V."/>
            <person name="Allen A.E."/>
            <person name="Bidle K."/>
            <person name="Borodovsky M."/>
            <person name="Bowler C."/>
            <person name="Brownlee C."/>
            <person name="Cock J.M."/>
            <person name="Elias M."/>
            <person name="Gladyshev V.N."/>
            <person name="Groth M."/>
            <person name="Guda C."/>
            <person name="Hadaegh A."/>
            <person name="Iglesias-Rodriguez M.D."/>
            <person name="Jenkins J."/>
            <person name="Jones B.M."/>
            <person name="Lawson T."/>
            <person name="Leese F."/>
            <person name="Lindquist E."/>
            <person name="Lobanov A."/>
            <person name="Lomsadze A."/>
            <person name="Malik S.B."/>
            <person name="Marsh M.E."/>
            <person name="Mackinder L."/>
            <person name="Mock T."/>
            <person name="Mueller-Roeber B."/>
            <person name="Pagarete A."/>
            <person name="Parker M."/>
            <person name="Probert I."/>
            <person name="Quesneville H."/>
            <person name="Raines C."/>
            <person name="Rensing S.A."/>
            <person name="Riano-Pachon D.M."/>
            <person name="Richier S."/>
            <person name="Rokitta S."/>
            <person name="Shiraiwa Y."/>
            <person name="Soanes D.M."/>
            <person name="van der Giezen M."/>
            <person name="Wahlund T.M."/>
            <person name="Williams B."/>
            <person name="Wilson W."/>
            <person name="Wolfe G."/>
            <person name="Wurch L.L."/>
        </authorList>
    </citation>
    <scope>NUCLEOTIDE SEQUENCE</scope>
</reference>
<evidence type="ECO:0000256" key="1">
    <source>
        <dbReference type="ARBA" id="ARBA00001911"/>
    </source>
</evidence>
<evidence type="ECO:0000259" key="6">
    <source>
        <dbReference type="Pfam" id="PF01761"/>
    </source>
</evidence>
<comment type="cofactor">
    <cofactor evidence="1">
        <name>NAD(+)</name>
        <dbReference type="ChEBI" id="CHEBI:57540"/>
    </cofactor>
</comment>
<dbReference type="GO" id="GO:0000166">
    <property type="term" value="F:nucleotide binding"/>
    <property type="evidence" value="ECO:0007669"/>
    <property type="project" value="UniProtKB-KW"/>
</dbReference>
<dbReference type="EnsemblProtists" id="EOD31028">
    <property type="protein sequence ID" value="EOD31028"/>
    <property type="gene ID" value="EMIHUDRAFT_63753"/>
</dbReference>
<keyword evidence="4" id="KW-0520">NAD</keyword>
<sequence length="313" mass="34047">MLVLPTTEENKNMDMVLTIAEAIHDLGIDRRLDPVIAIGGGVCMDIVGFAASIYRRKTPYVRVPTTLMGYVDASIGAKTGVNFAGKKNKLGAYVPPALTLLDRSFLGTLDARQLSNGAAEIVKMALVKDAELFSLLEEHGPSLIEGKFQDLPGGVESNAVGAPSRVLTLAISTMLEELAPNLWEDSLTRLVDFGHIFSMELEMEALHSSKLFHGEAVAIDMALCACLATVRGHIDSSTRDRILAVMRGLRLPTYHELLDEKMALFAIEERIKFSQTIKMPLPVGVGTSRIYDDITSDEIVAALAMAKRLHAEP</sequence>
<reference evidence="8" key="2">
    <citation type="submission" date="2024-10" db="UniProtKB">
        <authorList>
            <consortium name="EnsemblProtists"/>
        </authorList>
    </citation>
    <scope>IDENTIFICATION</scope>
</reference>
<evidence type="ECO:0000256" key="3">
    <source>
        <dbReference type="ARBA" id="ARBA00022741"/>
    </source>
</evidence>
<evidence type="ECO:0000256" key="5">
    <source>
        <dbReference type="ARBA" id="ARBA00023239"/>
    </source>
</evidence>
<dbReference type="Pfam" id="PF24621">
    <property type="entry name" value="DHQS_C"/>
    <property type="match status" value="1"/>
</dbReference>
<dbReference type="InterPro" id="IPR050071">
    <property type="entry name" value="Dehydroquinate_synthase"/>
</dbReference>
<dbReference type="Proteomes" id="UP000013827">
    <property type="component" value="Unassembled WGS sequence"/>
</dbReference>
<dbReference type="STRING" id="2903.A0A0D3K5J3"/>
<evidence type="ECO:0008006" key="10">
    <source>
        <dbReference type="Google" id="ProtNLM"/>
    </source>
</evidence>
<feature type="domain" description="3-dehydroquinate synthase N-terminal" evidence="6">
    <location>
        <begin position="2"/>
        <end position="115"/>
    </location>
</feature>
<dbReference type="CDD" id="cd08199">
    <property type="entry name" value="EEVS"/>
    <property type="match status" value="1"/>
</dbReference>
<dbReference type="eggNOG" id="KOG0692">
    <property type="taxonomic scope" value="Eukaryota"/>
</dbReference>
<accession>A0A0D3K5J3</accession>
<dbReference type="GO" id="GO:0017000">
    <property type="term" value="P:antibiotic biosynthetic process"/>
    <property type="evidence" value="ECO:0007669"/>
    <property type="project" value="InterPro"/>
</dbReference>
<keyword evidence="5" id="KW-0456">Lyase</keyword>
<name>A0A0D3K5J3_EMIH1</name>
<evidence type="ECO:0000259" key="7">
    <source>
        <dbReference type="Pfam" id="PF24621"/>
    </source>
</evidence>
<dbReference type="PaxDb" id="2903-EOD31028"/>
<dbReference type="SUPFAM" id="SSF56796">
    <property type="entry name" value="Dehydroquinate synthase-like"/>
    <property type="match status" value="1"/>
</dbReference>
<evidence type="ECO:0000313" key="8">
    <source>
        <dbReference type="EnsemblProtists" id="EOD31028"/>
    </source>
</evidence>
<dbReference type="Gene3D" id="3.40.50.1970">
    <property type="match status" value="1"/>
</dbReference>
<dbReference type="InterPro" id="IPR056179">
    <property type="entry name" value="DHQS_C"/>
</dbReference>
<proteinExistence type="predicted"/>
<dbReference type="Gene3D" id="1.20.1090.10">
    <property type="entry name" value="Dehydroquinate synthase-like - alpha domain"/>
    <property type="match status" value="1"/>
</dbReference>
<keyword evidence="3" id="KW-0547">Nucleotide-binding</keyword>
<dbReference type="GO" id="GO:0003856">
    <property type="term" value="F:3-dehydroquinate synthase activity"/>
    <property type="evidence" value="ECO:0007669"/>
    <property type="project" value="TreeGrafter"/>
</dbReference>
<organism evidence="8 9">
    <name type="scientific">Emiliania huxleyi (strain CCMP1516)</name>
    <dbReference type="NCBI Taxonomy" id="280463"/>
    <lineage>
        <taxon>Eukaryota</taxon>
        <taxon>Haptista</taxon>
        <taxon>Haptophyta</taxon>
        <taxon>Prymnesiophyceae</taxon>
        <taxon>Isochrysidales</taxon>
        <taxon>Noelaerhabdaceae</taxon>
        <taxon>Emiliania</taxon>
    </lineage>
</organism>
<dbReference type="GO" id="GO:0046872">
    <property type="term" value="F:metal ion binding"/>
    <property type="evidence" value="ECO:0007669"/>
    <property type="project" value="UniProtKB-KW"/>
</dbReference>
<protein>
    <recommendedName>
        <fullName evidence="10">3-dehydroquinate synthase domain-containing protein</fullName>
    </recommendedName>
</protein>
<dbReference type="InterPro" id="IPR030960">
    <property type="entry name" value="DHQS/DOIS_N"/>
</dbReference>
<evidence type="ECO:0000256" key="2">
    <source>
        <dbReference type="ARBA" id="ARBA00022723"/>
    </source>
</evidence>